<dbReference type="EMBL" id="RSCD01000007">
    <property type="protein sequence ID" value="RSH91842.1"/>
    <property type="molecule type" value="Genomic_DNA"/>
</dbReference>
<organism evidence="2 3">
    <name type="scientific">Saitozyma podzolica</name>
    <dbReference type="NCBI Taxonomy" id="1890683"/>
    <lineage>
        <taxon>Eukaryota</taxon>
        <taxon>Fungi</taxon>
        <taxon>Dikarya</taxon>
        <taxon>Basidiomycota</taxon>
        <taxon>Agaricomycotina</taxon>
        <taxon>Tremellomycetes</taxon>
        <taxon>Tremellales</taxon>
        <taxon>Trimorphomycetaceae</taxon>
        <taxon>Saitozyma</taxon>
    </lineage>
</organism>
<proteinExistence type="predicted"/>
<accession>A0A427YL51</accession>
<feature type="region of interest" description="Disordered" evidence="1">
    <location>
        <begin position="155"/>
        <end position="186"/>
    </location>
</feature>
<feature type="region of interest" description="Disordered" evidence="1">
    <location>
        <begin position="321"/>
        <end position="360"/>
    </location>
</feature>
<gene>
    <name evidence="2" type="ORF">EHS25_009212</name>
</gene>
<name>A0A427YL51_9TREE</name>
<feature type="compositionally biased region" description="Low complexity" evidence="1">
    <location>
        <begin position="171"/>
        <end position="186"/>
    </location>
</feature>
<sequence>MAGDAVDFRPQLITALERVNALLSAIRRVDPTRFVFRAAIIDHHNPDGWRQHDVQGYLKAVLTLEKHAAALQATYESNGLVKEDPLPNILSYETFWKQVLLAPKPLTAVKATLKGKGKEEAFVDIVARGGAEWIKFWTKKDRHLISEFREQDSYVNSDWESEDEDGEANRPNPSTSTTTPISMSASGSRLRNSLIETVNVLVAVVAQVDRPPGASSPDITIRLTRMEEHPEGGHLDDRIPASFEAIRAMGVKLVFGDLADRDLATLAAPSPPPAPMLPSWRINLDPTACVGLCSDILHHPLPVNEAEARRRFLRPADADADAGAVHGENGGESSASHGADSSNVLVGSGGSDPTYQVAQSKNSRELLKEVLEEMESPVIELLRDTLDEAMRHARDRGEEVSGVEFWATKEAVRHLREAMCSDETIGEGMEQRRMRRLVGVDQGDFFEGSRYEGRAGVLDGLKLRVFDNDEPGLSRPPLCEKGMRSFHRSMAAACSQFLEEYYASSTAEPSSYPTDTLPAFLRPDKMPVPKIAQLTLPFPIVTLHATRRGAAEGMTTLSMGNVVFREMFATPRWRVKAWAQGNYDLEHRDAEEGKRTEHHAVVWMLPYRSFAEGKRVRFEKGDYSLPPPLPQ</sequence>
<evidence type="ECO:0000313" key="3">
    <source>
        <dbReference type="Proteomes" id="UP000279259"/>
    </source>
</evidence>
<dbReference type="PANTHER" id="PTHR13379">
    <property type="entry name" value="UNCHARACTERIZED DUF1308"/>
    <property type="match status" value="1"/>
</dbReference>
<dbReference type="Proteomes" id="UP000279259">
    <property type="component" value="Unassembled WGS sequence"/>
</dbReference>
<evidence type="ECO:0008006" key="4">
    <source>
        <dbReference type="Google" id="ProtNLM"/>
    </source>
</evidence>
<protein>
    <recommendedName>
        <fullName evidence="4">DUF1308 domain-containing protein</fullName>
    </recommendedName>
</protein>
<evidence type="ECO:0000313" key="2">
    <source>
        <dbReference type="EMBL" id="RSH91842.1"/>
    </source>
</evidence>
<reference evidence="2 3" key="1">
    <citation type="submission" date="2018-11" db="EMBL/GenBank/DDBJ databases">
        <title>Genome sequence of Saitozyma podzolica DSM 27192.</title>
        <authorList>
            <person name="Aliyu H."/>
            <person name="Gorte O."/>
            <person name="Ochsenreither K."/>
        </authorList>
    </citation>
    <scope>NUCLEOTIDE SEQUENCE [LARGE SCALE GENOMIC DNA]</scope>
    <source>
        <strain evidence="2 3">DSM 27192</strain>
    </source>
</reference>
<feature type="compositionally biased region" description="Polar residues" evidence="1">
    <location>
        <begin position="331"/>
        <end position="360"/>
    </location>
</feature>
<dbReference type="AlphaFoldDB" id="A0A427YL51"/>
<keyword evidence="3" id="KW-1185">Reference proteome</keyword>
<comment type="caution">
    <text evidence="2">The sequence shown here is derived from an EMBL/GenBank/DDBJ whole genome shotgun (WGS) entry which is preliminary data.</text>
</comment>
<evidence type="ECO:0000256" key="1">
    <source>
        <dbReference type="SAM" id="MobiDB-lite"/>
    </source>
</evidence>
<dbReference type="OrthoDB" id="14527at2759"/>
<dbReference type="PANTHER" id="PTHR13379:SF0">
    <property type="entry name" value="UPF0415 PROTEIN C7ORF25"/>
    <property type="match status" value="1"/>
</dbReference>